<evidence type="ECO:0000313" key="3">
    <source>
        <dbReference type="Proteomes" id="UP001604277"/>
    </source>
</evidence>
<evidence type="ECO:0000313" key="2">
    <source>
        <dbReference type="EMBL" id="KAL2514932.1"/>
    </source>
</evidence>
<feature type="region of interest" description="Disordered" evidence="1">
    <location>
        <begin position="85"/>
        <end position="106"/>
    </location>
</feature>
<comment type="caution">
    <text evidence="2">The sequence shown here is derived from an EMBL/GenBank/DDBJ whole genome shotgun (WGS) entry which is preliminary data.</text>
</comment>
<protein>
    <submittedName>
        <fullName evidence="2">Uncharacterized protein</fullName>
    </submittedName>
</protein>
<proteinExistence type="predicted"/>
<keyword evidence="3" id="KW-1185">Reference proteome</keyword>
<accession>A0ABD1TQB6</accession>
<evidence type="ECO:0000256" key="1">
    <source>
        <dbReference type="SAM" id="MobiDB-lite"/>
    </source>
</evidence>
<reference evidence="3" key="1">
    <citation type="submission" date="2024-07" db="EMBL/GenBank/DDBJ databases">
        <title>Two chromosome-level genome assemblies of Korean endemic species Abeliophyllum distichum and Forsythia ovata (Oleaceae).</title>
        <authorList>
            <person name="Jang H."/>
        </authorList>
    </citation>
    <scope>NUCLEOTIDE SEQUENCE [LARGE SCALE GENOMIC DNA]</scope>
</reference>
<dbReference type="EMBL" id="JBFOLJ010000008">
    <property type="protein sequence ID" value="KAL2514932.1"/>
    <property type="molecule type" value="Genomic_DNA"/>
</dbReference>
<organism evidence="2 3">
    <name type="scientific">Forsythia ovata</name>
    <dbReference type="NCBI Taxonomy" id="205694"/>
    <lineage>
        <taxon>Eukaryota</taxon>
        <taxon>Viridiplantae</taxon>
        <taxon>Streptophyta</taxon>
        <taxon>Embryophyta</taxon>
        <taxon>Tracheophyta</taxon>
        <taxon>Spermatophyta</taxon>
        <taxon>Magnoliopsida</taxon>
        <taxon>eudicotyledons</taxon>
        <taxon>Gunneridae</taxon>
        <taxon>Pentapetalae</taxon>
        <taxon>asterids</taxon>
        <taxon>lamiids</taxon>
        <taxon>Lamiales</taxon>
        <taxon>Oleaceae</taxon>
        <taxon>Forsythieae</taxon>
        <taxon>Forsythia</taxon>
    </lineage>
</organism>
<sequence length="106" mass="11888">MAAFVMPIQTSVTYKRLLKFSSLRPARHDSDAASLFPNPEHYDTSTLSKLTKKPTTICSPGNLNPVQRLRFKRFIFPAQLDEPLGMEESKSGMVPSSIRGQTERSC</sequence>
<gene>
    <name evidence="2" type="ORF">Fot_28903</name>
</gene>
<name>A0ABD1TQB6_9LAMI</name>
<dbReference type="Proteomes" id="UP001604277">
    <property type="component" value="Unassembled WGS sequence"/>
</dbReference>
<dbReference type="AlphaFoldDB" id="A0ABD1TQB6"/>